<organism evidence="2 3">
    <name type="scientific">Labrys miyagiensis</name>
    <dbReference type="NCBI Taxonomy" id="346912"/>
    <lineage>
        <taxon>Bacteria</taxon>
        <taxon>Pseudomonadati</taxon>
        <taxon>Pseudomonadota</taxon>
        <taxon>Alphaproteobacteria</taxon>
        <taxon>Hyphomicrobiales</taxon>
        <taxon>Xanthobacteraceae</taxon>
        <taxon>Labrys</taxon>
    </lineage>
</organism>
<keyword evidence="3" id="KW-1185">Reference proteome</keyword>
<keyword evidence="1" id="KW-0472">Membrane</keyword>
<keyword evidence="1" id="KW-0812">Transmembrane</keyword>
<gene>
    <name evidence="2" type="ORF">GCM10007874_55200</name>
</gene>
<sequence>MSQDHRHYPPISPFQTGPRGLCPRCGQGKMFAGFINLKPKCSACGLDYSFADSGDGPAVLVILVAGFIILGAALYVEFTFSPPVWVHVVLWLPLSLIVCLTLLRVMKGILVALQYTKQAAEGRLEQ</sequence>
<dbReference type="EMBL" id="BSPC01000063">
    <property type="protein sequence ID" value="GLS22502.1"/>
    <property type="molecule type" value="Genomic_DNA"/>
</dbReference>
<proteinExistence type="predicted"/>
<dbReference type="InterPro" id="IPR009325">
    <property type="entry name" value="DUF983"/>
</dbReference>
<dbReference type="RefSeq" id="WP_284315458.1">
    <property type="nucleotide sequence ID" value="NZ_BSPC01000063.1"/>
</dbReference>
<dbReference type="Proteomes" id="UP001156882">
    <property type="component" value="Unassembled WGS sequence"/>
</dbReference>
<comment type="caution">
    <text evidence="2">The sequence shown here is derived from an EMBL/GenBank/DDBJ whole genome shotgun (WGS) entry which is preliminary data.</text>
</comment>
<evidence type="ECO:0000256" key="1">
    <source>
        <dbReference type="SAM" id="Phobius"/>
    </source>
</evidence>
<name>A0ABQ6CQ87_9HYPH</name>
<dbReference type="Pfam" id="PF06170">
    <property type="entry name" value="DUF983"/>
    <property type="match status" value="1"/>
</dbReference>
<evidence type="ECO:0000313" key="2">
    <source>
        <dbReference type="EMBL" id="GLS22502.1"/>
    </source>
</evidence>
<reference evidence="3" key="1">
    <citation type="journal article" date="2019" name="Int. J. Syst. Evol. Microbiol.">
        <title>The Global Catalogue of Microorganisms (GCM) 10K type strain sequencing project: providing services to taxonomists for standard genome sequencing and annotation.</title>
        <authorList>
            <consortium name="The Broad Institute Genomics Platform"/>
            <consortium name="The Broad Institute Genome Sequencing Center for Infectious Disease"/>
            <person name="Wu L."/>
            <person name="Ma J."/>
        </authorList>
    </citation>
    <scope>NUCLEOTIDE SEQUENCE [LARGE SCALE GENOMIC DNA]</scope>
    <source>
        <strain evidence="3">NBRC 101365</strain>
    </source>
</reference>
<protein>
    <submittedName>
        <fullName evidence="2">Membrane protein</fullName>
    </submittedName>
</protein>
<feature type="transmembrane region" description="Helical" evidence="1">
    <location>
        <begin position="84"/>
        <end position="103"/>
    </location>
</feature>
<keyword evidence="1" id="KW-1133">Transmembrane helix</keyword>
<accession>A0ABQ6CQ87</accession>
<evidence type="ECO:0000313" key="3">
    <source>
        <dbReference type="Proteomes" id="UP001156882"/>
    </source>
</evidence>
<feature type="transmembrane region" description="Helical" evidence="1">
    <location>
        <begin position="58"/>
        <end position="78"/>
    </location>
</feature>